<accession>A0A803LUU9</accession>
<dbReference type="AlphaFoldDB" id="A0A803LUU9"/>
<reference evidence="2" key="2">
    <citation type="submission" date="2021-03" db="UniProtKB">
        <authorList>
            <consortium name="EnsemblPlants"/>
        </authorList>
    </citation>
    <scope>IDENTIFICATION</scope>
</reference>
<name>A0A803LUU9_CHEQI</name>
<evidence type="ECO:0000256" key="1">
    <source>
        <dbReference type="SAM" id="MobiDB-lite"/>
    </source>
</evidence>
<proteinExistence type="predicted"/>
<reference evidence="2" key="1">
    <citation type="journal article" date="2017" name="Nature">
        <title>The genome of Chenopodium quinoa.</title>
        <authorList>
            <person name="Jarvis D.E."/>
            <person name="Ho Y.S."/>
            <person name="Lightfoot D.J."/>
            <person name="Schmoeckel S.M."/>
            <person name="Li B."/>
            <person name="Borm T.J.A."/>
            <person name="Ohyanagi H."/>
            <person name="Mineta K."/>
            <person name="Michell C.T."/>
            <person name="Saber N."/>
            <person name="Kharbatia N.M."/>
            <person name="Rupper R.R."/>
            <person name="Sharp A.R."/>
            <person name="Dally N."/>
            <person name="Boughton B.A."/>
            <person name="Woo Y.H."/>
            <person name="Gao G."/>
            <person name="Schijlen E.G.W.M."/>
            <person name="Guo X."/>
            <person name="Momin A.A."/>
            <person name="Negrao S."/>
            <person name="Al-Babili S."/>
            <person name="Gehring C."/>
            <person name="Roessner U."/>
            <person name="Jung C."/>
            <person name="Murphy K."/>
            <person name="Arold S.T."/>
            <person name="Gojobori T."/>
            <person name="van der Linden C.G."/>
            <person name="van Loo E.N."/>
            <person name="Jellen E.N."/>
            <person name="Maughan P.J."/>
            <person name="Tester M."/>
        </authorList>
    </citation>
    <scope>NUCLEOTIDE SEQUENCE [LARGE SCALE GENOMIC DNA]</scope>
    <source>
        <strain evidence="2">cv. PI 614886</strain>
    </source>
</reference>
<evidence type="ECO:0000313" key="2">
    <source>
        <dbReference type="EnsemblPlants" id="AUR62018993-RA:cds"/>
    </source>
</evidence>
<dbReference type="Proteomes" id="UP000596660">
    <property type="component" value="Unplaced"/>
</dbReference>
<dbReference type="Gramene" id="AUR62018993-RA">
    <property type="protein sequence ID" value="AUR62018993-RA:cds"/>
    <property type="gene ID" value="AUR62018993"/>
</dbReference>
<dbReference type="EnsemblPlants" id="AUR62018993-RA">
    <property type="protein sequence ID" value="AUR62018993-RA:cds"/>
    <property type="gene ID" value="AUR62018993"/>
</dbReference>
<organism evidence="2 3">
    <name type="scientific">Chenopodium quinoa</name>
    <name type="common">Quinoa</name>
    <dbReference type="NCBI Taxonomy" id="63459"/>
    <lineage>
        <taxon>Eukaryota</taxon>
        <taxon>Viridiplantae</taxon>
        <taxon>Streptophyta</taxon>
        <taxon>Embryophyta</taxon>
        <taxon>Tracheophyta</taxon>
        <taxon>Spermatophyta</taxon>
        <taxon>Magnoliopsida</taxon>
        <taxon>eudicotyledons</taxon>
        <taxon>Gunneridae</taxon>
        <taxon>Pentapetalae</taxon>
        <taxon>Caryophyllales</taxon>
        <taxon>Chenopodiaceae</taxon>
        <taxon>Chenopodioideae</taxon>
        <taxon>Atripliceae</taxon>
        <taxon>Chenopodium</taxon>
    </lineage>
</organism>
<keyword evidence="3" id="KW-1185">Reference proteome</keyword>
<sequence length="280" mass="31592">MKFRNTGVDLRHHEALEDPPFYRRVLREDLVFDEGNPDEQPLSSPESDNSERFHTGEEELSNDDSELVDMDGEPMMSDLALSPGRRLGLGGNPYLEFIQGGHMSPNLGDSSNVFREQHVNTGREATSRRSTGFGPTRPIAERVVTLPLPNSLPPPSRHFFTGSTYEASTILTLGIRNARRLEIHGIHQSARATTPPFLRLSSVDLARLPNLPLTEFDPPNTPVSHLSSFNFIGLFNYDDSANTRKRIREAIGHMPLSCDGDLVHYSETDYEWVERKRLKR</sequence>
<protein>
    <submittedName>
        <fullName evidence="2">Uncharacterized protein</fullName>
    </submittedName>
</protein>
<evidence type="ECO:0000313" key="3">
    <source>
        <dbReference type="Proteomes" id="UP000596660"/>
    </source>
</evidence>
<feature type="region of interest" description="Disordered" evidence="1">
    <location>
        <begin position="33"/>
        <end position="65"/>
    </location>
</feature>